<dbReference type="InterPro" id="IPR011057">
    <property type="entry name" value="Mss4-like_sf"/>
</dbReference>
<proteinExistence type="inferred from homology"/>
<dbReference type="PROSITE" id="PS51891">
    <property type="entry name" value="CENP_V_GFA"/>
    <property type="match status" value="1"/>
</dbReference>
<dbReference type="SUPFAM" id="SSF51316">
    <property type="entry name" value="Mss4-like"/>
    <property type="match status" value="1"/>
</dbReference>
<evidence type="ECO:0000256" key="2">
    <source>
        <dbReference type="ARBA" id="ARBA00022723"/>
    </source>
</evidence>
<dbReference type="Pfam" id="PF04828">
    <property type="entry name" value="GFA"/>
    <property type="match status" value="1"/>
</dbReference>
<dbReference type="EMBL" id="MU858373">
    <property type="protein sequence ID" value="KAK4206636.1"/>
    <property type="molecule type" value="Genomic_DNA"/>
</dbReference>
<dbReference type="PANTHER" id="PTHR33337:SF40">
    <property type="entry name" value="CENP-V_GFA DOMAIN-CONTAINING PROTEIN-RELATED"/>
    <property type="match status" value="1"/>
</dbReference>
<sequence>MSTHQKETINGRCVCNKVRYTLELVPEQEGDSKKSSTTPRTTLCHCSSCRRAFGTNYGLTAKVALENFRYDEDSAAPRKFKQENGVTREFCDTCGAYLVEYGEAAADKFRYIMWGTMDEPDRFPPKGEFFCKNRAGWMPKIPGAFQKQEIKE</sequence>
<feature type="domain" description="CENP-V/GFA" evidence="5">
    <location>
        <begin position="9"/>
        <end position="124"/>
    </location>
</feature>
<evidence type="ECO:0000313" key="6">
    <source>
        <dbReference type="EMBL" id="KAK4206636.1"/>
    </source>
</evidence>
<dbReference type="AlphaFoldDB" id="A0AAN6XU37"/>
<keyword evidence="7" id="KW-1185">Reference proteome</keyword>
<dbReference type="GO" id="GO:0016846">
    <property type="term" value="F:carbon-sulfur lyase activity"/>
    <property type="evidence" value="ECO:0007669"/>
    <property type="project" value="InterPro"/>
</dbReference>
<keyword evidence="3" id="KW-0862">Zinc</keyword>
<dbReference type="Gene3D" id="3.90.1590.10">
    <property type="entry name" value="glutathione-dependent formaldehyde- activating enzyme (gfa)"/>
    <property type="match status" value="1"/>
</dbReference>
<evidence type="ECO:0000256" key="1">
    <source>
        <dbReference type="ARBA" id="ARBA00005495"/>
    </source>
</evidence>
<reference evidence="6" key="1">
    <citation type="journal article" date="2023" name="Mol. Phylogenet. Evol.">
        <title>Genome-scale phylogeny and comparative genomics of the fungal order Sordariales.</title>
        <authorList>
            <person name="Hensen N."/>
            <person name="Bonometti L."/>
            <person name="Westerberg I."/>
            <person name="Brannstrom I.O."/>
            <person name="Guillou S."/>
            <person name="Cros-Aarteil S."/>
            <person name="Calhoun S."/>
            <person name="Haridas S."/>
            <person name="Kuo A."/>
            <person name="Mondo S."/>
            <person name="Pangilinan J."/>
            <person name="Riley R."/>
            <person name="LaButti K."/>
            <person name="Andreopoulos B."/>
            <person name="Lipzen A."/>
            <person name="Chen C."/>
            <person name="Yan M."/>
            <person name="Daum C."/>
            <person name="Ng V."/>
            <person name="Clum A."/>
            <person name="Steindorff A."/>
            <person name="Ohm R.A."/>
            <person name="Martin F."/>
            <person name="Silar P."/>
            <person name="Natvig D.O."/>
            <person name="Lalanne C."/>
            <person name="Gautier V."/>
            <person name="Ament-Velasquez S.L."/>
            <person name="Kruys A."/>
            <person name="Hutchinson M.I."/>
            <person name="Powell A.J."/>
            <person name="Barry K."/>
            <person name="Miller A.N."/>
            <person name="Grigoriev I.V."/>
            <person name="Debuchy R."/>
            <person name="Gladieux P."/>
            <person name="Hiltunen Thoren M."/>
            <person name="Johannesson H."/>
        </authorList>
    </citation>
    <scope>NUCLEOTIDE SEQUENCE</scope>
    <source>
        <strain evidence="6">PSN293</strain>
    </source>
</reference>
<organism evidence="6 7">
    <name type="scientific">Rhypophila decipiens</name>
    <dbReference type="NCBI Taxonomy" id="261697"/>
    <lineage>
        <taxon>Eukaryota</taxon>
        <taxon>Fungi</taxon>
        <taxon>Dikarya</taxon>
        <taxon>Ascomycota</taxon>
        <taxon>Pezizomycotina</taxon>
        <taxon>Sordariomycetes</taxon>
        <taxon>Sordariomycetidae</taxon>
        <taxon>Sordariales</taxon>
        <taxon>Naviculisporaceae</taxon>
        <taxon>Rhypophila</taxon>
    </lineage>
</organism>
<keyword evidence="2" id="KW-0479">Metal-binding</keyword>
<comment type="caution">
    <text evidence="6">The sequence shown here is derived from an EMBL/GenBank/DDBJ whole genome shotgun (WGS) entry which is preliminary data.</text>
</comment>
<evidence type="ECO:0000256" key="3">
    <source>
        <dbReference type="ARBA" id="ARBA00022833"/>
    </source>
</evidence>
<evidence type="ECO:0000259" key="5">
    <source>
        <dbReference type="PROSITE" id="PS51891"/>
    </source>
</evidence>
<accession>A0AAN6XU37</accession>
<dbReference type="GO" id="GO:0046872">
    <property type="term" value="F:metal ion binding"/>
    <property type="evidence" value="ECO:0007669"/>
    <property type="project" value="UniProtKB-KW"/>
</dbReference>
<dbReference type="Proteomes" id="UP001301769">
    <property type="component" value="Unassembled WGS sequence"/>
</dbReference>
<evidence type="ECO:0000313" key="7">
    <source>
        <dbReference type="Proteomes" id="UP001301769"/>
    </source>
</evidence>
<dbReference type="PANTHER" id="PTHR33337">
    <property type="entry name" value="GFA DOMAIN-CONTAINING PROTEIN"/>
    <property type="match status" value="1"/>
</dbReference>
<dbReference type="InterPro" id="IPR006913">
    <property type="entry name" value="CENP-V/GFA"/>
</dbReference>
<comment type="similarity">
    <text evidence="1">Belongs to the Gfa family.</text>
</comment>
<gene>
    <name evidence="6" type="ORF">QBC37DRAFT_434654</name>
</gene>
<reference evidence="6" key="2">
    <citation type="submission" date="2023-05" db="EMBL/GenBank/DDBJ databases">
        <authorList>
            <consortium name="Lawrence Berkeley National Laboratory"/>
            <person name="Steindorff A."/>
            <person name="Hensen N."/>
            <person name="Bonometti L."/>
            <person name="Westerberg I."/>
            <person name="Brannstrom I.O."/>
            <person name="Guillou S."/>
            <person name="Cros-Aarteil S."/>
            <person name="Calhoun S."/>
            <person name="Haridas S."/>
            <person name="Kuo A."/>
            <person name="Mondo S."/>
            <person name="Pangilinan J."/>
            <person name="Riley R."/>
            <person name="Labutti K."/>
            <person name="Andreopoulos B."/>
            <person name="Lipzen A."/>
            <person name="Chen C."/>
            <person name="Yanf M."/>
            <person name="Daum C."/>
            <person name="Ng V."/>
            <person name="Clum A."/>
            <person name="Ohm R."/>
            <person name="Martin F."/>
            <person name="Silar P."/>
            <person name="Natvig D."/>
            <person name="Lalanne C."/>
            <person name="Gautier V."/>
            <person name="Ament-Velasquez S.L."/>
            <person name="Kruys A."/>
            <person name="Hutchinson M.I."/>
            <person name="Powell A.J."/>
            <person name="Barry K."/>
            <person name="Miller A.N."/>
            <person name="Grigoriev I.V."/>
            <person name="Debuchy R."/>
            <person name="Gladieux P."/>
            <person name="Thoren M.H."/>
            <person name="Johannesson H."/>
        </authorList>
    </citation>
    <scope>NUCLEOTIDE SEQUENCE</scope>
    <source>
        <strain evidence="6">PSN293</strain>
    </source>
</reference>
<evidence type="ECO:0000256" key="4">
    <source>
        <dbReference type="ARBA" id="ARBA00023239"/>
    </source>
</evidence>
<protein>
    <submittedName>
        <fullName evidence="6">Mss4-like protein</fullName>
    </submittedName>
</protein>
<keyword evidence="4" id="KW-0456">Lyase</keyword>
<name>A0AAN6XU37_9PEZI</name>